<protein>
    <recommendedName>
        <fullName evidence="3">Secreted protein</fullName>
    </recommendedName>
</protein>
<gene>
    <name evidence="1" type="ORF">CEXT_17921</name>
</gene>
<evidence type="ECO:0000313" key="1">
    <source>
        <dbReference type="EMBL" id="GIY58109.1"/>
    </source>
</evidence>
<organism evidence="1 2">
    <name type="scientific">Caerostris extrusa</name>
    <name type="common">Bark spider</name>
    <name type="synonym">Caerostris bankana</name>
    <dbReference type="NCBI Taxonomy" id="172846"/>
    <lineage>
        <taxon>Eukaryota</taxon>
        <taxon>Metazoa</taxon>
        <taxon>Ecdysozoa</taxon>
        <taxon>Arthropoda</taxon>
        <taxon>Chelicerata</taxon>
        <taxon>Arachnida</taxon>
        <taxon>Araneae</taxon>
        <taxon>Araneomorphae</taxon>
        <taxon>Entelegynae</taxon>
        <taxon>Araneoidea</taxon>
        <taxon>Araneidae</taxon>
        <taxon>Caerostris</taxon>
    </lineage>
</organism>
<name>A0AAV4UK75_CAEEX</name>
<accession>A0AAV4UK75</accession>
<evidence type="ECO:0000313" key="2">
    <source>
        <dbReference type="Proteomes" id="UP001054945"/>
    </source>
</evidence>
<evidence type="ECO:0008006" key="3">
    <source>
        <dbReference type="Google" id="ProtNLM"/>
    </source>
</evidence>
<proteinExistence type="predicted"/>
<keyword evidence="2" id="KW-1185">Reference proteome</keyword>
<dbReference type="Proteomes" id="UP001054945">
    <property type="component" value="Unassembled WGS sequence"/>
</dbReference>
<dbReference type="EMBL" id="BPLR01013015">
    <property type="protein sequence ID" value="GIY58109.1"/>
    <property type="molecule type" value="Genomic_DNA"/>
</dbReference>
<reference evidence="1 2" key="1">
    <citation type="submission" date="2021-06" db="EMBL/GenBank/DDBJ databases">
        <title>Caerostris extrusa draft genome.</title>
        <authorList>
            <person name="Kono N."/>
            <person name="Arakawa K."/>
        </authorList>
    </citation>
    <scope>NUCLEOTIDE SEQUENCE [LARGE SCALE GENOMIC DNA]</scope>
</reference>
<comment type="caution">
    <text evidence="1">The sequence shown here is derived from an EMBL/GenBank/DDBJ whole genome shotgun (WGS) entry which is preliminary data.</text>
</comment>
<dbReference type="AlphaFoldDB" id="A0AAV4UK75"/>
<sequence length="74" mass="8424">MKSSFSTLASLFTVPYLHTLKTLGIAQESPHIPRLAERRKQNSSLNLRRRRVRRQCITSNSNLQGALFAVHFTA</sequence>